<dbReference type="InterPro" id="IPR008794">
    <property type="entry name" value="Pro_racemase_fam"/>
</dbReference>
<proteinExistence type="inferred from homology"/>
<sequence length="348" mass="38710">MKNFWQKSWDWQPPEEWLRIRTIDAHTEGEPLRIIVDGFPELPGETILDRRRLAKEKYDHLRRALMWEPRGHADMYGCILTPAVSENADFGVLFIHNEGFSTMCGHGIIAVTKTAVETAMVPVTEPQTTVRIDTPAGLVTAYAHVKNGLVQKVSFHNVPSFVFASDEKIEVQGLGEVRYDIAFGGAFYAFVDANALGIAMTPDNYRGLIEAGMAIKRRVMETRPIVHPYEQDLNFLYGTIFTGQPYAQNAHSRNVCIFAEGEVDRSPTGTGVSARMALHYARGEIKAGEEMIIESIIGSTFAGKVAETVQFGPYEAVIPEVSGTAYITGKHEFLIDPRDGLKDGFILR</sequence>
<evidence type="ECO:0000256" key="1">
    <source>
        <dbReference type="ARBA" id="ARBA00007529"/>
    </source>
</evidence>
<reference evidence="2" key="1">
    <citation type="journal article" date="2020" name="mSystems">
        <title>Genome- and Community-Level Interaction Insights into Carbon Utilization and Element Cycling Functions of Hydrothermarchaeota in Hydrothermal Sediment.</title>
        <authorList>
            <person name="Zhou Z."/>
            <person name="Liu Y."/>
            <person name="Xu W."/>
            <person name="Pan J."/>
            <person name="Luo Z.H."/>
            <person name="Li M."/>
        </authorList>
    </citation>
    <scope>NUCLEOTIDE SEQUENCE [LARGE SCALE GENOMIC DNA]</scope>
    <source>
        <strain evidence="2">HyVt-577</strain>
    </source>
</reference>
<dbReference type="AlphaFoldDB" id="A0A7V4WU09"/>
<dbReference type="SFLD" id="SFLDS00028">
    <property type="entry name" value="Proline_Racemase"/>
    <property type="match status" value="1"/>
</dbReference>
<dbReference type="Gene3D" id="3.10.310.10">
    <property type="entry name" value="Diaminopimelate Epimerase, Chain A, domain 1"/>
    <property type="match status" value="2"/>
</dbReference>
<dbReference type="PANTHER" id="PTHR33442:SF1">
    <property type="entry name" value="TRANS-3-HYDROXY-L-PROLINE DEHYDRATASE"/>
    <property type="match status" value="1"/>
</dbReference>
<dbReference type="Proteomes" id="UP000885779">
    <property type="component" value="Unassembled WGS sequence"/>
</dbReference>
<gene>
    <name evidence="2" type="ORF">ENK44_03395</name>
</gene>
<dbReference type="FunFam" id="3.10.310.10:FF:000003">
    <property type="entry name" value="Proline racemase"/>
    <property type="match status" value="1"/>
</dbReference>
<dbReference type="GO" id="GO:0047580">
    <property type="term" value="F:4-hydroxyproline epimerase activity"/>
    <property type="evidence" value="ECO:0007669"/>
    <property type="project" value="TreeGrafter"/>
</dbReference>
<dbReference type="SUPFAM" id="SSF54506">
    <property type="entry name" value="Diaminopimelate epimerase-like"/>
    <property type="match status" value="1"/>
</dbReference>
<accession>A0A7V4WU09</accession>
<dbReference type="EMBL" id="DRQG01000030">
    <property type="protein sequence ID" value="HGY54725.1"/>
    <property type="molecule type" value="Genomic_DNA"/>
</dbReference>
<dbReference type="Pfam" id="PF05544">
    <property type="entry name" value="Pro_racemase"/>
    <property type="match status" value="1"/>
</dbReference>
<organism evidence="2">
    <name type="scientific">Caldithrix abyssi</name>
    <dbReference type="NCBI Taxonomy" id="187145"/>
    <lineage>
        <taxon>Bacteria</taxon>
        <taxon>Pseudomonadati</taxon>
        <taxon>Calditrichota</taxon>
        <taxon>Calditrichia</taxon>
        <taxon>Calditrichales</taxon>
        <taxon>Calditrichaceae</taxon>
        <taxon>Caldithrix</taxon>
    </lineage>
</organism>
<evidence type="ECO:0000313" key="2">
    <source>
        <dbReference type="EMBL" id="HGY54725.1"/>
    </source>
</evidence>
<comment type="similarity">
    <text evidence="1">Belongs to the proline racemase family.</text>
</comment>
<dbReference type="PIRSF" id="PIRSF029792">
    <property type="entry name" value="Pro_racemase"/>
    <property type="match status" value="1"/>
</dbReference>
<comment type="caution">
    <text evidence="2">The sequence shown here is derived from an EMBL/GenBank/DDBJ whole genome shotgun (WGS) entry which is preliminary data.</text>
</comment>
<protein>
    <submittedName>
        <fullName evidence="2">Proline racemase</fullName>
    </submittedName>
</protein>
<name>A0A7V4WU09_CALAY</name>
<dbReference type="PANTHER" id="PTHR33442">
    <property type="entry name" value="TRANS-3-HYDROXY-L-PROLINE DEHYDRATASE"/>
    <property type="match status" value="1"/>
</dbReference>